<proteinExistence type="predicted"/>
<sequence>MSPAQVITFQRDVCLYCPAQFVGVTSPEIDINIFRNAAMPTPKEMEGHDQALAADEHLLGRQEDAIEFLADLLEKFKLDSEVVRKRIDARKALKAPIRRIPIEILMRIFIFTCSSEDVVWHDLPIYPVTLRSREGNNIPTDLSLVCLTWKKIVNNMSCLWEALTITIPRTSAQHKILKRILRRSGSRLLRLAIECGDWYSVPPPLSCIASVTSAISRSRELHVHFDVFAGTDMGTFSCPHLKSLFLHVQGAHGLYEGAAYAMSQLTTILQAPTLESFWTDSFTELVENELIPGSTITSFECLEHGVRREHLLLLIRACPQIRSLSILLKSSSFRQITPEILVLPLLERLEYKHDRTARLSFLEGFTTPHLTELVLPSDQPEVTEESFEQFLSRSGCRITLLDCYMPLTFDGRDVRTVWSRIFDKLAYLQYLRVRLAGTDSWEGENGFEVFCDAVDLPLKPRLCRLSTLHVRATTGAWSDLQTPDIHRLVTRFFSFVGSRTRLEHDAAVAPLQVTSLCMESHQAWGVYPGVPLPEELEERRMQLVSGGMECEVYVPRS</sequence>
<dbReference type="EMBL" id="JBAHYK010000568">
    <property type="protein sequence ID" value="KAL0572893.1"/>
    <property type="molecule type" value="Genomic_DNA"/>
</dbReference>
<reference evidence="1 2" key="1">
    <citation type="submission" date="2024-02" db="EMBL/GenBank/DDBJ databases">
        <title>A draft genome for the cacao thread blight pathogen Marasmius crinis-equi.</title>
        <authorList>
            <person name="Cohen S.P."/>
            <person name="Baruah I.K."/>
            <person name="Amoako-Attah I."/>
            <person name="Bukari Y."/>
            <person name="Meinhardt L.W."/>
            <person name="Bailey B.A."/>
        </authorList>
    </citation>
    <scope>NUCLEOTIDE SEQUENCE [LARGE SCALE GENOMIC DNA]</scope>
    <source>
        <strain evidence="1 2">GH-76</strain>
    </source>
</reference>
<organism evidence="1 2">
    <name type="scientific">Marasmius crinis-equi</name>
    <dbReference type="NCBI Taxonomy" id="585013"/>
    <lineage>
        <taxon>Eukaryota</taxon>
        <taxon>Fungi</taxon>
        <taxon>Dikarya</taxon>
        <taxon>Basidiomycota</taxon>
        <taxon>Agaricomycotina</taxon>
        <taxon>Agaricomycetes</taxon>
        <taxon>Agaricomycetidae</taxon>
        <taxon>Agaricales</taxon>
        <taxon>Marasmiineae</taxon>
        <taxon>Marasmiaceae</taxon>
        <taxon>Marasmius</taxon>
    </lineage>
</organism>
<evidence type="ECO:0008006" key="3">
    <source>
        <dbReference type="Google" id="ProtNLM"/>
    </source>
</evidence>
<comment type="caution">
    <text evidence="1">The sequence shown here is derived from an EMBL/GenBank/DDBJ whole genome shotgun (WGS) entry which is preliminary data.</text>
</comment>
<accession>A0ABR3FC80</accession>
<dbReference type="Proteomes" id="UP001465976">
    <property type="component" value="Unassembled WGS sequence"/>
</dbReference>
<gene>
    <name evidence="1" type="ORF">V5O48_009062</name>
</gene>
<evidence type="ECO:0000313" key="1">
    <source>
        <dbReference type="EMBL" id="KAL0572893.1"/>
    </source>
</evidence>
<keyword evidence="2" id="KW-1185">Reference proteome</keyword>
<evidence type="ECO:0000313" key="2">
    <source>
        <dbReference type="Proteomes" id="UP001465976"/>
    </source>
</evidence>
<name>A0ABR3FC80_9AGAR</name>
<protein>
    <recommendedName>
        <fullName evidence="3">F-box domain-containing protein</fullName>
    </recommendedName>
</protein>